<dbReference type="KEGG" id="pdx:Psed_0013"/>
<keyword evidence="2" id="KW-1185">Reference proteome</keyword>
<accession>F4CK75</accession>
<dbReference type="EMBL" id="CP002593">
    <property type="protein sequence ID" value="AEA22298.1"/>
    <property type="molecule type" value="Genomic_DNA"/>
</dbReference>
<dbReference type="HOGENOM" id="CLU_2466739_0_0_11"/>
<dbReference type="RefSeq" id="WP_013672240.1">
    <property type="nucleotide sequence ID" value="NC_015312.1"/>
</dbReference>
<dbReference type="Proteomes" id="UP000007809">
    <property type="component" value="Chromosome"/>
</dbReference>
<reference evidence="1 2" key="1">
    <citation type="journal article" date="2011" name="J. Bacteriol.">
        <title>Genome sequence of the 1,4-dioxane-degrading Pseudonocardia dioxanivorans strain CB1190.</title>
        <authorList>
            <person name="Sales C.M."/>
            <person name="Mahendra S."/>
            <person name="Grostern A."/>
            <person name="Parales R.E."/>
            <person name="Goodwin L.A."/>
            <person name="Woyke T."/>
            <person name="Nolan M."/>
            <person name="Lapidus A."/>
            <person name="Chertkov O."/>
            <person name="Ovchinnikova G."/>
            <person name="Sczyrba A."/>
            <person name="Alvarez-Cohen L."/>
        </authorList>
    </citation>
    <scope>NUCLEOTIDE SEQUENCE [LARGE SCALE GENOMIC DNA]</scope>
    <source>
        <strain evidence="2">ATCC 55486 / DSM 44775 / JCM 13855 / CB1190</strain>
    </source>
</reference>
<dbReference type="STRING" id="675635.Psed_0013"/>
<name>F4CK75_PSEUX</name>
<sequence length="88" mass="9584">MTQEYTPSTPTFVGGLADVTLHLRGGQSITFRTDEYDASVDDESGELEIFAFSYPPRSVDLPSRLIHVRTEAIDAITHVDVAAPSTEA</sequence>
<organism evidence="1 2">
    <name type="scientific">Pseudonocardia dioxanivorans (strain ATCC 55486 / DSM 44775 / JCM 13855 / CB1190)</name>
    <dbReference type="NCBI Taxonomy" id="675635"/>
    <lineage>
        <taxon>Bacteria</taxon>
        <taxon>Bacillati</taxon>
        <taxon>Actinomycetota</taxon>
        <taxon>Actinomycetes</taxon>
        <taxon>Pseudonocardiales</taxon>
        <taxon>Pseudonocardiaceae</taxon>
        <taxon>Pseudonocardia</taxon>
    </lineage>
</organism>
<dbReference type="AlphaFoldDB" id="F4CK75"/>
<gene>
    <name evidence="1" type="ordered locus">Psed_0013</name>
</gene>
<evidence type="ECO:0000313" key="1">
    <source>
        <dbReference type="EMBL" id="AEA22298.1"/>
    </source>
</evidence>
<proteinExistence type="predicted"/>
<evidence type="ECO:0000313" key="2">
    <source>
        <dbReference type="Proteomes" id="UP000007809"/>
    </source>
</evidence>
<protein>
    <submittedName>
        <fullName evidence="1">Uncharacterized protein</fullName>
    </submittedName>
</protein>